<dbReference type="Proteomes" id="UP000315914">
    <property type="component" value="Unassembled WGS sequence"/>
</dbReference>
<protein>
    <submittedName>
        <fullName evidence="1">Uncharacterized protein</fullName>
    </submittedName>
</protein>
<dbReference type="AlphaFoldDB" id="A0A560J5C9"/>
<keyword evidence="2" id="KW-1185">Reference proteome</keyword>
<gene>
    <name evidence="1" type="ORF">FBZ95_11619</name>
</gene>
<proteinExistence type="predicted"/>
<sequence length="49" mass="5488">MWRAMMLGHVIRIEAEAIVCLRQDEAIFVLTTEIAAVVVQVIENAASEF</sequence>
<evidence type="ECO:0000313" key="1">
    <source>
        <dbReference type="EMBL" id="TWB66316.1"/>
    </source>
</evidence>
<accession>A0A560J5C9</accession>
<comment type="caution">
    <text evidence="1">The sequence shown here is derived from an EMBL/GenBank/DDBJ whole genome shotgun (WGS) entry which is preliminary data.</text>
</comment>
<dbReference type="EMBL" id="VITW01000016">
    <property type="protein sequence ID" value="TWB66316.1"/>
    <property type="molecule type" value="Genomic_DNA"/>
</dbReference>
<reference evidence="1 2" key="1">
    <citation type="submission" date="2019-06" db="EMBL/GenBank/DDBJ databases">
        <title>Genomic Encyclopedia of Type Strains, Phase IV (KMG-V): Genome sequencing to study the core and pangenomes of soil and plant-associated prokaryotes.</title>
        <authorList>
            <person name="Whitman W."/>
        </authorList>
    </citation>
    <scope>NUCLEOTIDE SEQUENCE [LARGE SCALE GENOMIC DNA]</scope>
    <source>
        <strain evidence="1 2">BR 10556</strain>
    </source>
</reference>
<evidence type="ECO:0000313" key="2">
    <source>
        <dbReference type="Proteomes" id="UP000315914"/>
    </source>
</evidence>
<name>A0A560J5C9_9BRAD</name>
<organism evidence="1 2">
    <name type="scientific">Bradyrhizobium sacchari</name>
    <dbReference type="NCBI Taxonomy" id="1399419"/>
    <lineage>
        <taxon>Bacteria</taxon>
        <taxon>Pseudomonadati</taxon>
        <taxon>Pseudomonadota</taxon>
        <taxon>Alphaproteobacteria</taxon>
        <taxon>Hyphomicrobiales</taxon>
        <taxon>Nitrobacteraceae</taxon>
        <taxon>Bradyrhizobium</taxon>
    </lineage>
</organism>